<keyword evidence="2" id="KW-1185">Reference proteome</keyword>
<name>A0A395J5F5_9HELO</name>
<evidence type="ECO:0000313" key="2">
    <source>
        <dbReference type="Proteomes" id="UP000249056"/>
    </source>
</evidence>
<gene>
    <name evidence="1" type="ORF">DID88_008446</name>
</gene>
<protein>
    <submittedName>
        <fullName evidence="1">Uncharacterized protein</fullName>
    </submittedName>
</protein>
<sequence length="95" mass="11244">MTLGLDIEQHGLTLGLGWAEFPTQKNKYPKTIGNNMHRFRPQRPCCPVKIHRETIRRLNYYWRSHILAKAVRNGKFTLSSYLILQAKSSRRSQYR</sequence>
<dbReference type="AlphaFoldDB" id="A0A395J5F5"/>
<proteinExistence type="predicted"/>
<organism evidence="1 2">
    <name type="scientific">Monilinia fructigena</name>
    <dbReference type="NCBI Taxonomy" id="38457"/>
    <lineage>
        <taxon>Eukaryota</taxon>
        <taxon>Fungi</taxon>
        <taxon>Dikarya</taxon>
        <taxon>Ascomycota</taxon>
        <taxon>Pezizomycotina</taxon>
        <taxon>Leotiomycetes</taxon>
        <taxon>Helotiales</taxon>
        <taxon>Sclerotiniaceae</taxon>
        <taxon>Monilinia</taxon>
    </lineage>
</organism>
<dbReference type="Proteomes" id="UP000249056">
    <property type="component" value="Unassembled WGS sequence"/>
</dbReference>
<dbReference type="EMBL" id="QKRW01000003">
    <property type="protein sequence ID" value="RAL67707.1"/>
    <property type="molecule type" value="Genomic_DNA"/>
</dbReference>
<reference evidence="1 2" key="1">
    <citation type="submission" date="2018-06" db="EMBL/GenBank/DDBJ databases">
        <title>Genome Sequence of the Brown Rot Fungal Pathogen Monilinia fructigena.</title>
        <authorList>
            <person name="Landi L."/>
            <person name="De Miccolis Angelini R.M."/>
            <person name="Pollastro S."/>
            <person name="Abate D."/>
            <person name="Faretra F."/>
            <person name="Romanazzi G."/>
        </authorList>
    </citation>
    <scope>NUCLEOTIDE SEQUENCE [LARGE SCALE GENOMIC DNA]</scope>
    <source>
        <strain evidence="1 2">Mfrg269</strain>
    </source>
</reference>
<dbReference type="OrthoDB" id="10536611at2759"/>
<evidence type="ECO:0000313" key="1">
    <source>
        <dbReference type="EMBL" id="RAL67707.1"/>
    </source>
</evidence>
<comment type="caution">
    <text evidence="1">The sequence shown here is derived from an EMBL/GenBank/DDBJ whole genome shotgun (WGS) entry which is preliminary data.</text>
</comment>
<accession>A0A395J5F5</accession>